<reference evidence="3 4" key="1">
    <citation type="submission" date="2020-03" db="EMBL/GenBank/DDBJ databases">
        <title>Whole genome shotgun sequence of Phytohabitans houttuyneae NBRC 108639.</title>
        <authorList>
            <person name="Komaki H."/>
            <person name="Tamura T."/>
        </authorList>
    </citation>
    <scope>NUCLEOTIDE SEQUENCE [LARGE SCALE GENOMIC DNA]</scope>
    <source>
        <strain evidence="3 4">NBRC 108639</strain>
    </source>
</reference>
<dbReference type="Proteomes" id="UP000482800">
    <property type="component" value="Unassembled WGS sequence"/>
</dbReference>
<feature type="region of interest" description="Disordered" evidence="1">
    <location>
        <begin position="37"/>
        <end position="76"/>
    </location>
</feature>
<accession>A0A6V8K2Y5</accession>
<evidence type="ECO:0000313" key="4">
    <source>
        <dbReference type="Proteomes" id="UP000482800"/>
    </source>
</evidence>
<comment type="caution">
    <text evidence="3">The sequence shown here is derived from an EMBL/GenBank/DDBJ whole genome shotgun (WGS) entry which is preliminary data.</text>
</comment>
<keyword evidence="4" id="KW-1185">Reference proteome</keyword>
<protein>
    <recommendedName>
        <fullName evidence="5">Secreted protein</fullName>
    </recommendedName>
</protein>
<dbReference type="AlphaFoldDB" id="A0A6V8K2Y5"/>
<proteinExistence type="predicted"/>
<name>A0A6V8K2Y5_9ACTN</name>
<dbReference type="EMBL" id="BLPF01000001">
    <property type="protein sequence ID" value="GFJ76326.1"/>
    <property type="molecule type" value="Genomic_DNA"/>
</dbReference>
<organism evidence="3 4">
    <name type="scientific">Phytohabitans houttuyneae</name>
    <dbReference type="NCBI Taxonomy" id="1076126"/>
    <lineage>
        <taxon>Bacteria</taxon>
        <taxon>Bacillati</taxon>
        <taxon>Actinomycetota</taxon>
        <taxon>Actinomycetes</taxon>
        <taxon>Micromonosporales</taxon>
        <taxon>Micromonosporaceae</taxon>
    </lineage>
</organism>
<gene>
    <name evidence="3" type="ORF">Phou_005060</name>
</gene>
<evidence type="ECO:0000313" key="3">
    <source>
        <dbReference type="EMBL" id="GFJ76326.1"/>
    </source>
</evidence>
<evidence type="ECO:0000256" key="2">
    <source>
        <dbReference type="SAM" id="SignalP"/>
    </source>
</evidence>
<sequence length="76" mass="7184">MLTLVAAIRSFTWVSTLAAGADVRATQVAVAVTATASAAADARGVRTGGASSGRARRGGGDAAPGGGLSAVGGLSR</sequence>
<keyword evidence="2" id="KW-0732">Signal</keyword>
<feature type="compositionally biased region" description="Gly residues" evidence="1">
    <location>
        <begin position="60"/>
        <end position="76"/>
    </location>
</feature>
<feature type="chain" id="PRO_5028840070" description="Secreted protein" evidence="2">
    <location>
        <begin position="22"/>
        <end position="76"/>
    </location>
</feature>
<evidence type="ECO:0000256" key="1">
    <source>
        <dbReference type="SAM" id="MobiDB-lite"/>
    </source>
</evidence>
<reference evidence="3 4" key="2">
    <citation type="submission" date="2020-03" db="EMBL/GenBank/DDBJ databases">
        <authorList>
            <person name="Ichikawa N."/>
            <person name="Kimura A."/>
            <person name="Kitahashi Y."/>
            <person name="Uohara A."/>
        </authorList>
    </citation>
    <scope>NUCLEOTIDE SEQUENCE [LARGE SCALE GENOMIC DNA]</scope>
    <source>
        <strain evidence="3 4">NBRC 108639</strain>
    </source>
</reference>
<feature type="signal peptide" evidence="2">
    <location>
        <begin position="1"/>
        <end position="21"/>
    </location>
</feature>
<evidence type="ECO:0008006" key="5">
    <source>
        <dbReference type="Google" id="ProtNLM"/>
    </source>
</evidence>